<proteinExistence type="predicted"/>
<organism evidence="1 2">
    <name type="scientific">Methylophaga nitratireducenticrescens</name>
    <dbReference type="NCBI Taxonomy" id="754476"/>
    <lineage>
        <taxon>Bacteria</taxon>
        <taxon>Pseudomonadati</taxon>
        <taxon>Pseudomonadota</taxon>
        <taxon>Gammaproteobacteria</taxon>
        <taxon>Thiotrichales</taxon>
        <taxon>Piscirickettsiaceae</taxon>
        <taxon>Methylophaga</taxon>
    </lineage>
</organism>
<dbReference type="KEGG" id="mej:Q7A_2071"/>
<evidence type="ECO:0000313" key="2">
    <source>
        <dbReference type="Proteomes" id="UP000009144"/>
    </source>
</evidence>
<dbReference type="EMBL" id="CP003390">
    <property type="protein sequence ID" value="AFI84885.1"/>
    <property type="molecule type" value="Genomic_DNA"/>
</dbReference>
<evidence type="ECO:0000313" key="1">
    <source>
        <dbReference type="EMBL" id="AFI84885.1"/>
    </source>
</evidence>
<dbReference type="eggNOG" id="COG1051">
    <property type="taxonomic scope" value="Bacteria"/>
</dbReference>
<sequence length="80" mass="9545">MIGIYRWRHQQTKNTYIRFCFSGSLGEKLDRPLDTDIHQAVWLDAETIQQRRSQFRSPLVEQCLQDYLAGKRYPLDLLTD</sequence>
<keyword evidence="1" id="KW-0378">Hydrolase</keyword>
<reference evidence="1 2" key="2">
    <citation type="journal article" date="2013" name="Int. J. Syst. Evol. Microbiol.">
        <title>Methylophaga nitratireducenticrescens sp. nov. and Methylophaga frappieri sp. nov., isolated from the biofilm of the methanol-fed denitrification system treating the seawater at the Montreal Biodome.</title>
        <authorList>
            <person name="Villeneuve C."/>
            <person name="Martineau C."/>
            <person name="Mauffrey F."/>
            <person name="Villemur R."/>
        </authorList>
    </citation>
    <scope>NUCLEOTIDE SEQUENCE [LARGE SCALE GENOMIC DNA]</scope>
    <source>
        <strain evidence="1 2">JAM1</strain>
    </source>
</reference>
<dbReference type="Gene3D" id="3.90.79.10">
    <property type="entry name" value="Nucleoside Triphosphate Pyrophosphohydrolase"/>
    <property type="match status" value="1"/>
</dbReference>
<name>I1XKG6_METNJ</name>
<dbReference type="STRING" id="754476.Q7A_2071"/>
<dbReference type="HOGENOM" id="CLU_2585652_0_0_6"/>
<reference evidence="1 2" key="1">
    <citation type="journal article" date="2012" name="J. Bacteriol.">
        <title>Complete genome sequences of Methylophaga sp. strain JAM1 and Methylophaga sp. strain JAM7.</title>
        <authorList>
            <person name="Villeneuve C."/>
            <person name="Martineau C."/>
            <person name="Mauffrey F."/>
            <person name="Villemur R."/>
        </authorList>
    </citation>
    <scope>NUCLEOTIDE SEQUENCE [LARGE SCALE GENOMIC DNA]</scope>
    <source>
        <strain evidence="1 2">JAM1</strain>
    </source>
</reference>
<accession>I1XKG6</accession>
<keyword evidence="2" id="KW-1185">Reference proteome</keyword>
<dbReference type="AlphaFoldDB" id="I1XKG6"/>
<gene>
    <name evidence="1" type="ordered locus">Q7A_2071</name>
</gene>
<dbReference type="GO" id="GO:0016787">
    <property type="term" value="F:hydrolase activity"/>
    <property type="evidence" value="ECO:0007669"/>
    <property type="project" value="UniProtKB-KW"/>
</dbReference>
<protein>
    <submittedName>
        <fullName evidence="1">NUDIX hydrolase</fullName>
    </submittedName>
</protein>
<dbReference type="PATRIC" id="fig|754476.3.peg.2048"/>
<dbReference type="Proteomes" id="UP000009144">
    <property type="component" value="Chromosome"/>
</dbReference>